<sequence>MFAGWTTVRADKRPAALVAVLVAILLVILSVPGLSRYFSLVPNPLIYIGVAVFLPPWFLALRTIWRRNLLRRVLGLKDD</sequence>
<evidence type="ECO:0000313" key="3">
    <source>
        <dbReference type="Proteomes" id="UP001595912"/>
    </source>
</evidence>
<dbReference type="RefSeq" id="WP_380121226.1">
    <property type="nucleotide sequence ID" value="NZ_JBHSIU010000046.1"/>
</dbReference>
<gene>
    <name evidence="2" type="ORF">ACFPIJ_33825</name>
</gene>
<keyword evidence="1" id="KW-0812">Transmembrane</keyword>
<keyword evidence="1" id="KW-0472">Membrane</keyword>
<protein>
    <submittedName>
        <fullName evidence="2">Uncharacterized protein</fullName>
    </submittedName>
</protein>
<evidence type="ECO:0000313" key="2">
    <source>
        <dbReference type="EMBL" id="MFC5002795.1"/>
    </source>
</evidence>
<reference evidence="3" key="1">
    <citation type="journal article" date="2019" name="Int. J. Syst. Evol. Microbiol.">
        <title>The Global Catalogue of Microorganisms (GCM) 10K type strain sequencing project: providing services to taxonomists for standard genome sequencing and annotation.</title>
        <authorList>
            <consortium name="The Broad Institute Genomics Platform"/>
            <consortium name="The Broad Institute Genome Sequencing Center for Infectious Disease"/>
            <person name="Wu L."/>
            <person name="Ma J."/>
        </authorList>
    </citation>
    <scope>NUCLEOTIDE SEQUENCE [LARGE SCALE GENOMIC DNA]</scope>
    <source>
        <strain evidence="3">CGMCC 4.7152</strain>
    </source>
</reference>
<comment type="caution">
    <text evidence="2">The sequence shown here is derived from an EMBL/GenBank/DDBJ whole genome shotgun (WGS) entry which is preliminary data.</text>
</comment>
<evidence type="ECO:0000256" key="1">
    <source>
        <dbReference type="SAM" id="Phobius"/>
    </source>
</evidence>
<dbReference type="Proteomes" id="UP001595912">
    <property type="component" value="Unassembled WGS sequence"/>
</dbReference>
<feature type="transmembrane region" description="Helical" evidence="1">
    <location>
        <begin position="46"/>
        <end position="65"/>
    </location>
</feature>
<organism evidence="2 3">
    <name type="scientific">Dactylosporangium cerinum</name>
    <dbReference type="NCBI Taxonomy" id="1434730"/>
    <lineage>
        <taxon>Bacteria</taxon>
        <taxon>Bacillati</taxon>
        <taxon>Actinomycetota</taxon>
        <taxon>Actinomycetes</taxon>
        <taxon>Micromonosporales</taxon>
        <taxon>Micromonosporaceae</taxon>
        <taxon>Dactylosporangium</taxon>
    </lineage>
</organism>
<keyword evidence="3" id="KW-1185">Reference proteome</keyword>
<dbReference type="EMBL" id="JBHSIU010000046">
    <property type="protein sequence ID" value="MFC5002795.1"/>
    <property type="molecule type" value="Genomic_DNA"/>
</dbReference>
<proteinExistence type="predicted"/>
<name>A0ABV9W4L8_9ACTN</name>
<feature type="transmembrane region" description="Helical" evidence="1">
    <location>
        <begin position="15"/>
        <end position="34"/>
    </location>
</feature>
<keyword evidence="1" id="KW-1133">Transmembrane helix</keyword>
<accession>A0ABV9W4L8</accession>